<dbReference type="PANTHER" id="PTHR37298:SF1">
    <property type="entry name" value="UPF0111 PROTEIN YKAA"/>
    <property type="match status" value="1"/>
</dbReference>
<protein>
    <recommendedName>
        <fullName evidence="3">Pit accessory protein</fullName>
    </recommendedName>
</protein>
<sequence>MKINTFFSKFIPKENKFYPILISMSDNILICSDLLIKLTETDDKELRKGLYKQIKALETKGDGIVAHIFNELNNTFITPFDREDINTLSEELDNVLDSMNSVAKRIVMYQPEKLPKQSTKLARLLKNACELMQDAINELDTMRKSPKSVKDICTQLHYIENQADDMYEHFIIEIFAKEKDGIELIKLKEIMQELERATDKADSVGKIIRTIIVKYA</sequence>
<name>A0A5J4QWK2_9ZZZZ</name>
<reference evidence="2" key="1">
    <citation type="submission" date="2019-03" db="EMBL/GenBank/DDBJ databases">
        <title>Single cell metagenomics reveals metabolic interactions within the superorganism composed of flagellate Streblomastix strix and complex community of Bacteroidetes bacteria on its surface.</title>
        <authorList>
            <person name="Treitli S.C."/>
            <person name="Kolisko M."/>
            <person name="Husnik F."/>
            <person name="Keeling P."/>
            <person name="Hampl V."/>
        </authorList>
    </citation>
    <scope>NUCLEOTIDE SEQUENCE</scope>
    <source>
        <strain evidence="2">STM</strain>
    </source>
</reference>
<dbReference type="SUPFAM" id="SSF109755">
    <property type="entry name" value="PhoU-like"/>
    <property type="match status" value="1"/>
</dbReference>
<dbReference type="Gene3D" id="1.20.58.220">
    <property type="entry name" value="Phosphate transport system protein phou homolog 2, domain 2"/>
    <property type="match status" value="1"/>
</dbReference>
<accession>A0A5J4QWK2</accession>
<comment type="caution">
    <text evidence="2">The sequence shown here is derived from an EMBL/GenBank/DDBJ whole genome shotgun (WGS) entry which is preliminary data.</text>
</comment>
<evidence type="ECO:0008006" key="3">
    <source>
        <dbReference type="Google" id="ProtNLM"/>
    </source>
</evidence>
<evidence type="ECO:0000313" key="2">
    <source>
        <dbReference type="EMBL" id="KAA6326337.1"/>
    </source>
</evidence>
<gene>
    <name evidence="2" type="ORF">EZS27_024546</name>
</gene>
<dbReference type="InterPro" id="IPR052912">
    <property type="entry name" value="UPF0111_domain"/>
</dbReference>
<dbReference type="EMBL" id="SNRY01002184">
    <property type="protein sequence ID" value="KAA6326337.1"/>
    <property type="molecule type" value="Genomic_DNA"/>
</dbReference>
<dbReference type="AlphaFoldDB" id="A0A5J4QWK2"/>
<proteinExistence type="inferred from homology"/>
<comment type="similarity">
    <text evidence="1">Belongs to the UPF0111 family.</text>
</comment>
<organism evidence="2">
    <name type="scientific">termite gut metagenome</name>
    <dbReference type="NCBI Taxonomy" id="433724"/>
    <lineage>
        <taxon>unclassified sequences</taxon>
        <taxon>metagenomes</taxon>
        <taxon>organismal metagenomes</taxon>
    </lineage>
</organism>
<dbReference type="InterPro" id="IPR038078">
    <property type="entry name" value="PhoU-like_sf"/>
</dbReference>
<dbReference type="InterPro" id="IPR018445">
    <property type="entry name" value="Put_Phosphate_transp_reg"/>
</dbReference>
<evidence type="ECO:0000256" key="1">
    <source>
        <dbReference type="ARBA" id="ARBA00008591"/>
    </source>
</evidence>
<dbReference type="PANTHER" id="PTHR37298">
    <property type="entry name" value="UPF0111 PROTEIN YKAA"/>
    <property type="match status" value="1"/>
</dbReference>
<dbReference type="Pfam" id="PF01865">
    <property type="entry name" value="PhoU_div"/>
    <property type="match status" value="1"/>
</dbReference>